<accession>A0ABT2FGG9</accession>
<comment type="similarity">
    <text evidence="3">Belongs to the methyl-accepting chemotaxis (MCP) protein family.</text>
</comment>
<gene>
    <name evidence="6" type="ORF">L9G74_02640</name>
</gene>
<dbReference type="Gene3D" id="1.10.287.950">
    <property type="entry name" value="Methyl-accepting chemotaxis protein"/>
    <property type="match status" value="1"/>
</dbReference>
<reference evidence="7" key="2">
    <citation type="submission" date="2023-07" db="EMBL/GenBank/DDBJ databases">
        <title>Shewanella mangrovi sp. nov., an acetaldehyde- degrading bacterium isolated from mangrove sediment.</title>
        <authorList>
            <person name="Liu Y."/>
        </authorList>
    </citation>
    <scope>NUCLEOTIDE SEQUENCE [LARGE SCALE GENOMIC DNA]</scope>
    <source>
        <strain evidence="7">C32</strain>
    </source>
</reference>
<comment type="subcellular location">
    <subcellularLocation>
        <location evidence="1">Membrane</location>
    </subcellularLocation>
</comment>
<evidence type="ECO:0000313" key="6">
    <source>
        <dbReference type="EMBL" id="MCS4555326.1"/>
    </source>
</evidence>
<dbReference type="SUPFAM" id="SSF58104">
    <property type="entry name" value="Methyl-accepting chemotaxis protein (MCP) signaling domain"/>
    <property type="match status" value="1"/>
</dbReference>
<dbReference type="Proteomes" id="UP001201549">
    <property type="component" value="Unassembled WGS sequence"/>
</dbReference>
<keyword evidence="7" id="KW-1185">Reference proteome</keyword>
<dbReference type="RefSeq" id="WP_238894738.1">
    <property type="nucleotide sequence ID" value="NZ_JAKOGG010000002.1"/>
</dbReference>
<dbReference type="PROSITE" id="PS50111">
    <property type="entry name" value="CHEMOTAXIS_TRANSDUC_2"/>
    <property type="match status" value="1"/>
</dbReference>
<dbReference type="Pfam" id="PF00015">
    <property type="entry name" value="MCPsignal"/>
    <property type="match status" value="1"/>
</dbReference>
<evidence type="ECO:0000313" key="7">
    <source>
        <dbReference type="Proteomes" id="UP001201549"/>
    </source>
</evidence>
<name>A0ABT2FGG9_9GAMM</name>
<dbReference type="PRINTS" id="PR00260">
    <property type="entry name" value="CHEMTRNSDUCR"/>
</dbReference>
<evidence type="ECO:0000256" key="1">
    <source>
        <dbReference type="ARBA" id="ARBA00004370"/>
    </source>
</evidence>
<dbReference type="SMART" id="SM00283">
    <property type="entry name" value="MA"/>
    <property type="match status" value="1"/>
</dbReference>
<sequence length="526" mass="57210">MTLASKARWQWSLAGVVSGAALLLAGQSVMTAQTPLDYAPVLLLCLPMLLLIWRLCQRPPSIPESTTATAAEQQQPLAIRQIAKDTSTLAIGGAEVSHFVDELTKTIEFSGSTAQRINLSSSALSESTIALSEHAQAVLSQAQQSKQLSVEGREFAVVGFAAIQQLSGDVAGAAEHVQQLKSQADAIKKVTEVIDAVAEQTNLLALNAAIEAARAGDAGRGFAVVADEVRALAAKTAQSTQDIAAMLGNIRQQTDATSTLMARVVERTAEAVQAMSALEQRFDSIASGVEHSADALSQIDSSLRDYRDTTSDIAQTIEQISELLQDTDGRAQLISKRAFEFSRKTEGIFRALTLWDTDTFEQQVLQEAQAAAAACGQQLTQALQSGKFTEQQLFNPQYQRIGSSEPAKYSTAFDGFTDQVFPDIQEPILQRHQNIVYAGAVDKQGYFPTHNRRFSQPLTGNPQQDILHNRTKRLFNDVTGIRCGQHTETMLLQTYKRDTGEVMHDLSVPIYVNGRHWGGFRVGFKA</sequence>
<reference evidence="6 7" key="1">
    <citation type="submission" date="2022-02" db="EMBL/GenBank/DDBJ databases">
        <authorList>
            <person name="Zhuang L."/>
        </authorList>
    </citation>
    <scope>NUCLEOTIDE SEQUENCE [LARGE SCALE GENOMIC DNA]</scope>
    <source>
        <strain evidence="6 7">C32</strain>
    </source>
</reference>
<protein>
    <submittedName>
        <fullName evidence="6">Methyl-accepting chemotaxis protein</fullName>
    </submittedName>
</protein>
<evidence type="ECO:0000259" key="5">
    <source>
        <dbReference type="PROSITE" id="PS50111"/>
    </source>
</evidence>
<dbReference type="EMBL" id="JAKOGG010000002">
    <property type="protein sequence ID" value="MCS4555326.1"/>
    <property type="molecule type" value="Genomic_DNA"/>
</dbReference>
<organism evidence="6 7">
    <name type="scientific">Shewanella electrica</name>
    <dbReference type="NCBI Taxonomy" id="515560"/>
    <lineage>
        <taxon>Bacteria</taxon>
        <taxon>Pseudomonadati</taxon>
        <taxon>Pseudomonadota</taxon>
        <taxon>Gammaproteobacteria</taxon>
        <taxon>Alteromonadales</taxon>
        <taxon>Shewanellaceae</taxon>
        <taxon>Shewanella</taxon>
    </lineage>
</organism>
<keyword evidence="2 4" id="KW-0807">Transducer</keyword>
<proteinExistence type="inferred from homology"/>
<comment type="caution">
    <text evidence="6">The sequence shown here is derived from an EMBL/GenBank/DDBJ whole genome shotgun (WGS) entry which is preliminary data.</text>
</comment>
<dbReference type="InterPro" id="IPR004089">
    <property type="entry name" value="MCPsignal_dom"/>
</dbReference>
<evidence type="ECO:0000256" key="2">
    <source>
        <dbReference type="ARBA" id="ARBA00023224"/>
    </source>
</evidence>
<dbReference type="InterPro" id="IPR004090">
    <property type="entry name" value="Chemotax_Me-accpt_rcpt"/>
</dbReference>
<evidence type="ECO:0000256" key="3">
    <source>
        <dbReference type="ARBA" id="ARBA00029447"/>
    </source>
</evidence>
<evidence type="ECO:0000256" key="4">
    <source>
        <dbReference type="PROSITE-ProRule" id="PRU00284"/>
    </source>
</evidence>
<feature type="domain" description="Methyl-accepting transducer" evidence="5">
    <location>
        <begin position="85"/>
        <end position="321"/>
    </location>
</feature>
<dbReference type="PANTHER" id="PTHR32089:SF112">
    <property type="entry name" value="LYSOZYME-LIKE PROTEIN-RELATED"/>
    <property type="match status" value="1"/>
</dbReference>
<dbReference type="PANTHER" id="PTHR32089">
    <property type="entry name" value="METHYL-ACCEPTING CHEMOTAXIS PROTEIN MCPB"/>
    <property type="match status" value="1"/>
</dbReference>
<dbReference type="CDD" id="cd11386">
    <property type="entry name" value="MCP_signal"/>
    <property type="match status" value="1"/>
</dbReference>